<gene>
    <name evidence="8" type="ORF">POI8812_01523</name>
</gene>
<keyword evidence="6" id="KW-0843">Virulence</keyword>
<dbReference type="OrthoDB" id="7759198at2"/>
<reference evidence="8 9" key="1">
    <citation type="submission" date="2018-03" db="EMBL/GenBank/DDBJ databases">
        <authorList>
            <person name="Keele B.F."/>
        </authorList>
    </citation>
    <scope>NUCLEOTIDE SEQUENCE [LARGE SCALE GENOMIC DNA]</scope>
    <source>
        <strain evidence="8 9">CeCT 8812</strain>
    </source>
</reference>
<dbReference type="GO" id="GO:0005576">
    <property type="term" value="C:extracellular region"/>
    <property type="evidence" value="ECO:0007669"/>
    <property type="project" value="UniProtKB-SubCell"/>
</dbReference>
<dbReference type="InterPro" id="IPR018511">
    <property type="entry name" value="Hemolysin-typ_Ca-bd_CS"/>
</dbReference>
<dbReference type="InterPro" id="IPR029058">
    <property type="entry name" value="AB_hydrolase_fold"/>
</dbReference>
<dbReference type="PRINTS" id="PR01488">
    <property type="entry name" value="RTXTOXINA"/>
</dbReference>
<dbReference type="InterPro" id="IPR011049">
    <property type="entry name" value="Serralysin-like_metalloprot_C"/>
</dbReference>
<dbReference type="SUPFAM" id="SSF51120">
    <property type="entry name" value="beta-Roll"/>
    <property type="match status" value="1"/>
</dbReference>
<keyword evidence="5" id="KW-0677">Repeat</keyword>
<dbReference type="SUPFAM" id="SSF53474">
    <property type="entry name" value="alpha/beta-Hydrolases"/>
    <property type="match status" value="1"/>
</dbReference>
<evidence type="ECO:0000256" key="7">
    <source>
        <dbReference type="ARBA" id="ARBA00023136"/>
    </source>
</evidence>
<dbReference type="Pfam" id="PF00353">
    <property type="entry name" value="HemolysinCabind"/>
    <property type="match status" value="2"/>
</dbReference>
<dbReference type="InterPro" id="IPR003995">
    <property type="entry name" value="RTX_toxin_determinant-A"/>
</dbReference>
<dbReference type="EMBL" id="OMKW01000002">
    <property type="protein sequence ID" value="SPF29216.1"/>
    <property type="molecule type" value="Genomic_DNA"/>
</dbReference>
<organism evidence="8 9">
    <name type="scientific">Pontivivens insulae</name>
    <dbReference type="NCBI Taxonomy" id="1639689"/>
    <lineage>
        <taxon>Bacteria</taxon>
        <taxon>Pseudomonadati</taxon>
        <taxon>Pseudomonadota</taxon>
        <taxon>Alphaproteobacteria</taxon>
        <taxon>Rhodobacterales</taxon>
        <taxon>Paracoccaceae</taxon>
        <taxon>Pontivivens</taxon>
    </lineage>
</organism>
<dbReference type="InterPro" id="IPR001343">
    <property type="entry name" value="Hemolysn_Ca-bd"/>
</dbReference>
<protein>
    <submittedName>
        <fullName evidence="8">Lipase</fullName>
        <ecNumber evidence="8">3.1.1.3</ecNumber>
    </submittedName>
</protein>
<dbReference type="Gene3D" id="3.40.50.1820">
    <property type="entry name" value="alpha/beta hydrolase"/>
    <property type="match status" value="1"/>
</dbReference>
<dbReference type="PRINTS" id="PR00313">
    <property type="entry name" value="CABNDNGRPT"/>
</dbReference>
<dbReference type="GO" id="GO:0090729">
    <property type="term" value="F:toxin activity"/>
    <property type="evidence" value="ECO:0007669"/>
    <property type="project" value="UniProtKB-KW"/>
</dbReference>
<dbReference type="AlphaFoldDB" id="A0A2R8AAG1"/>
<comment type="subcellular location">
    <subcellularLocation>
        <location evidence="1">Membrane</location>
    </subcellularLocation>
    <subcellularLocation>
        <location evidence="2">Secreted</location>
    </subcellularLocation>
</comment>
<evidence type="ECO:0000313" key="8">
    <source>
        <dbReference type="EMBL" id="SPF29216.1"/>
    </source>
</evidence>
<evidence type="ECO:0000256" key="4">
    <source>
        <dbReference type="ARBA" id="ARBA00022656"/>
    </source>
</evidence>
<dbReference type="GO" id="GO:0016020">
    <property type="term" value="C:membrane"/>
    <property type="evidence" value="ECO:0007669"/>
    <property type="project" value="UniProtKB-SubCell"/>
</dbReference>
<dbReference type="Proteomes" id="UP000244932">
    <property type="component" value="Unassembled WGS sequence"/>
</dbReference>
<evidence type="ECO:0000256" key="6">
    <source>
        <dbReference type="ARBA" id="ARBA00023026"/>
    </source>
</evidence>
<keyword evidence="3" id="KW-0964">Secreted</keyword>
<name>A0A2R8AAG1_9RHOB</name>
<dbReference type="PANTHER" id="PTHR38340:SF1">
    <property type="entry name" value="S-LAYER PROTEIN"/>
    <property type="match status" value="1"/>
</dbReference>
<sequence length="604" mass="64519">MAIFDYRGRDARDDVSEAYQLARVSQVNAFGGISLLVDNPLVAAVSGADFDTNFELPQGWREILPHELGVDPALYDSLGIYSSPEFSSSQVKITGHYENGVLVEIGIAFAGTSDFGDVAAYLDLEDQRILDDFTMLLDATASFASSNGLTGEDVTVTGYSLGGAVTNAMAFRADEISDGFYADANYFAFASPTVHDDPMILNLGMENDVVYRSVGDVDASLTEGLFEALINDDKQFEHSADNIVLFDDVYANPLFPLGPFSLLNITNGWAAHVRGVFETPYDTIGDSNFYQDMQIDSTIVLGALSPVLRTVTWVSDPARITSDHYGEDAFILGTIAGDKLRDGGGNDALDGFGGNDDFDLSTGFDRVFGGSGFDEVFVDGRTSDYEAYRTADGKVWLEDAYYGLKELDGVERVTFTGHWGDRSFNVQSNKLDSTNWFVGDKGYSAKIEGNDANNTINGTNSANTIFGRDGNDLLNGRAGNDVLVGGDGADVLNGGSGNDRLYAGSGNDRLIAGSGNDILSGAAGDDQFDFSSGISGTNTITDFDGGGWDGDQLILRASDVGSAANALSGFWQNGYDAVLATSTGSIRLEDTDVDDLTFDDFIIV</sequence>
<keyword evidence="7" id="KW-0472">Membrane</keyword>
<evidence type="ECO:0000256" key="5">
    <source>
        <dbReference type="ARBA" id="ARBA00022737"/>
    </source>
</evidence>
<evidence type="ECO:0000313" key="9">
    <source>
        <dbReference type="Proteomes" id="UP000244932"/>
    </source>
</evidence>
<accession>A0A2R8AAG1</accession>
<dbReference type="PANTHER" id="PTHR38340">
    <property type="entry name" value="S-LAYER PROTEIN"/>
    <property type="match status" value="1"/>
</dbReference>
<dbReference type="InterPro" id="IPR050557">
    <property type="entry name" value="RTX_toxin/Mannuronan_C5-epim"/>
</dbReference>
<keyword evidence="4" id="KW-0800">Toxin</keyword>
<dbReference type="RefSeq" id="WP_108781933.1">
    <property type="nucleotide sequence ID" value="NZ_OMKW01000002.1"/>
</dbReference>
<keyword evidence="8" id="KW-0378">Hydrolase</keyword>
<dbReference type="GO" id="GO:0005509">
    <property type="term" value="F:calcium ion binding"/>
    <property type="evidence" value="ECO:0007669"/>
    <property type="project" value="InterPro"/>
</dbReference>
<dbReference type="PROSITE" id="PS00330">
    <property type="entry name" value="HEMOLYSIN_CALCIUM"/>
    <property type="match status" value="2"/>
</dbReference>
<proteinExistence type="predicted"/>
<keyword evidence="9" id="KW-1185">Reference proteome</keyword>
<evidence type="ECO:0000256" key="1">
    <source>
        <dbReference type="ARBA" id="ARBA00004370"/>
    </source>
</evidence>
<dbReference type="Gene3D" id="2.150.10.10">
    <property type="entry name" value="Serralysin-like metalloprotease, C-terminal"/>
    <property type="match status" value="2"/>
</dbReference>
<dbReference type="GO" id="GO:0004806">
    <property type="term" value="F:triacylglycerol lipase activity"/>
    <property type="evidence" value="ECO:0007669"/>
    <property type="project" value="UniProtKB-EC"/>
</dbReference>
<dbReference type="EC" id="3.1.1.3" evidence="8"/>
<evidence type="ECO:0000256" key="3">
    <source>
        <dbReference type="ARBA" id="ARBA00022525"/>
    </source>
</evidence>
<evidence type="ECO:0000256" key="2">
    <source>
        <dbReference type="ARBA" id="ARBA00004613"/>
    </source>
</evidence>